<evidence type="ECO:0000313" key="4">
    <source>
        <dbReference type="EMBL" id="KDQ63454.1"/>
    </source>
</evidence>
<reference evidence="5" key="1">
    <citation type="journal article" date="2014" name="Proc. Natl. Acad. Sci. U.S.A.">
        <title>Extensive sampling of basidiomycete genomes demonstrates inadequacy of the white-rot/brown-rot paradigm for wood decay fungi.</title>
        <authorList>
            <person name="Riley R."/>
            <person name="Salamov A.A."/>
            <person name="Brown D.W."/>
            <person name="Nagy L.G."/>
            <person name="Floudas D."/>
            <person name="Held B.W."/>
            <person name="Levasseur A."/>
            <person name="Lombard V."/>
            <person name="Morin E."/>
            <person name="Otillar R."/>
            <person name="Lindquist E.A."/>
            <person name="Sun H."/>
            <person name="LaButti K.M."/>
            <person name="Schmutz J."/>
            <person name="Jabbour D."/>
            <person name="Luo H."/>
            <person name="Baker S.E."/>
            <person name="Pisabarro A.G."/>
            <person name="Walton J.D."/>
            <person name="Blanchette R.A."/>
            <person name="Henrissat B."/>
            <person name="Martin F."/>
            <person name="Cullen D."/>
            <person name="Hibbett D.S."/>
            <person name="Grigoriev I.V."/>
        </authorList>
    </citation>
    <scope>NUCLEOTIDE SEQUENCE [LARGE SCALE GENOMIC DNA]</scope>
    <source>
        <strain evidence="5">MUCL 33604</strain>
    </source>
</reference>
<dbReference type="GO" id="GO:0005783">
    <property type="term" value="C:endoplasmic reticulum"/>
    <property type="evidence" value="ECO:0007669"/>
    <property type="project" value="TreeGrafter"/>
</dbReference>
<evidence type="ECO:0008006" key="6">
    <source>
        <dbReference type="Google" id="ProtNLM"/>
    </source>
</evidence>
<protein>
    <recommendedName>
        <fullName evidence="6">NAD(P)-binding protein</fullName>
    </recommendedName>
</protein>
<dbReference type="HOGENOM" id="CLU_010194_38_2_1"/>
<comment type="similarity">
    <text evidence="1 3">Belongs to the short-chain dehydrogenases/reductases (SDR) family.</text>
</comment>
<keyword evidence="5" id="KW-1185">Reference proteome</keyword>
<evidence type="ECO:0000256" key="2">
    <source>
        <dbReference type="ARBA" id="ARBA00023002"/>
    </source>
</evidence>
<dbReference type="PIRSF" id="PIRSF000126">
    <property type="entry name" value="11-beta-HSD1"/>
    <property type="match status" value="1"/>
</dbReference>
<sequence length="297" mass="32667">MLWRLFHWSKIQRYNHPGQRGVEPWALVTGASDGIGKGVALELLSQGFNVIIHGRNLTKLQRVREQLNEQHPTRSVEIFVWDATQPISRGGKNLSEAVLASVGSKHLTVLVNNVGFTSTYHTFASQDPEEIDAVVTLQISFVTHITRALLPELAKNEPGLIINVGGLTGLFPSPFLAVHSGGKAYLAGFSRALSIELELVREPPTDIECLHVDIHNVATNSNGSDAGFLTPTPETMGRAIIGVVGCGRRSVTAYWRAEATELILKLLPRSMMDGIMAKEMMKMRDRELQRAAAKRDD</sequence>
<dbReference type="Proteomes" id="UP000027265">
    <property type="component" value="Unassembled WGS sequence"/>
</dbReference>
<dbReference type="STRING" id="933084.A0A067Q938"/>
<evidence type="ECO:0000313" key="5">
    <source>
        <dbReference type="Proteomes" id="UP000027265"/>
    </source>
</evidence>
<dbReference type="InParanoid" id="A0A067Q938"/>
<dbReference type="Pfam" id="PF00106">
    <property type="entry name" value="adh_short"/>
    <property type="match status" value="1"/>
</dbReference>
<dbReference type="PRINTS" id="PR00081">
    <property type="entry name" value="GDHRDH"/>
</dbReference>
<name>A0A067Q938_9AGAM</name>
<dbReference type="GO" id="GO:0016491">
    <property type="term" value="F:oxidoreductase activity"/>
    <property type="evidence" value="ECO:0007669"/>
    <property type="project" value="UniProtKB-KW"/>
</dbReference>
<dbReference type="EMBL" id="KL197710">
    <property type="protein sequence ID" value="KDQ63454.1"/>
    <property type="molecule type" value="Genomic_DNA"/>
</dbReference>
<dbReference type="SUPFAM" id="SSF51735">
    <property type="entry name" value="NAD(P)-binding Rossmann-fold domains"/>
    <property type="match status" value="1"/>
</dbReference>
<dbReference type="InterPro" id="IPR036291">
    <property type="entry name" value="NAD(P)-bd_dom_sf"/>
</dbReference>
<dbReference type="OrthoDB" id="47007at2759"/>
<dbReference type="InterPro" id="IPR002347">
    <property type="entry name" value="SDR_fam"/>
</dbReference>
<dbReference type="InterPro" id="IPR051019">
    <property type="entry name" value="VLCFA-Steroid_DH"/>
</dbReference>
<dbReference type="AlphaFoldDB" id="A0A067Q938"/>
<organism evidence="4 5">
    <name type="scientific">Jaapia argillacea MUCL 33604</name>
    <dbReference type="NCBI Taxonomy" id="933084"/>
    <lineage>
        <taxon>Eukaryota</taxon>
        <taxon>Fungi</taxon>
        <taxon>Dikarya</taxon>
        <taxon>Basidiomycota</taxon>
        <taxon>Agaricomycotina</taxon>
        <taxon>Agaricomycetes</taxon>
        <taxon>Agaricomycetidae</taxon>
        <taxon>Jaapiales</taxon>
        <taxon>Jaapiaceae</taxon>
        <taxon>Jaapia</taxon>
    </lineage>
</organism>
<accession>A0A067Q938</accession>
<proteinExistence type="inferred from homology"/>
<gene>
    <name evidence="4" type="ORF">JAAARDRAFT_119364</name>
</gene>
<evidence type="ECO:0000256" key="1">
    <source>
        <dbReference type="ARBA" id="ARBA00006484"/>
    </source>
</evidence>
<dbReference type="PANTHER" id="PTHR43899">
    <property type="entry name" value="RH59310P"/>
    <property type="match status" value="1"/>
</dbReference>
<evidence type="ECO:0000256" key="3">
    <source>
        <dbReference type="RuleBase" id="RU000363"/>
    </source>
</evidence>
<dbReference type="Gene3D" id="3.40.50.720">
    <property type="entry name" value="NAD(P)-binding Rossmann-like Domain"/>
    <property type="match status" value="1"/>
</dbReference>
<dbReference type="PANTHER" id="PTHR43899:SF13">
    <property type="entry name" value="RH59310P"/>
    <property type="match status" value="1"/>
</dbReference>
<dbReference type="PRINTS" id="PR00080">
    <property type="entry name" value="SDRFAMILY"/>
</dbReference>
<keyword evidence="2" id="KW-0560">Oxidoreductase</keyword>